<dbReference type="Proteomes" id="UP000184212">
    <property type="component" value="Unassembled WGS sequence"/>
</dbReference>
<feature type="transmembrane region" description="Helical" evidence="1">
    <location>
        <begin position="392"/>
        <end position="412"/>
    </location>
</feature>
<dbReference type="PIRSF" id="PIRSF004548">
    <property type="entry name" value="CreD"/>
    <property type="match status" value="1"/>
</dbReference>
<dbReference type="AlphaFoldDB" id="A0A1M5RYH6"/>
<feature type="transmembrane region" description="Helical" evidence="1">
    <location>
        <begin position="343"/>
        <end position="361"/>
    </location>
</feature>
<reference evidence="2 3" key="1">
    <citation type="submission" date="2016-11" db="EMBL/GenBank/DDBJ databases">
        <authorList>
            <person name="Jaros S."/>
            <person name="Januszkiewicz K."/>
            <person name="Wedrychowicz H."/>
        </authorList>
    </citation>
    <scope>NUCLEOTIDE SEQUENCE [LARGE SCALE GENOMIC DNA]</scope>
    <source>
        <strain evidence="2 3">DSM 24574</strain>
    </source>
</reference>
<sequence>MDTLPTTVTLNIFERINRWIQESIMVKLFSIGFLILVLLLPSHLIEEMIYEREQRADKVIDEVSDKWSGPQTVYGPLLVIPYRWVETIDVGKDGKEAKEIVEHVDKAFFLPEQLKIDGNVSPEVRGRGIFDVSVYKSDMTINSTFAKPDFKSLAIADDMVLWDQAYLVFGLSDLRGISDNPVFSVGGVSVAAEPSDNIGVYHHATRKSADTERYVPDNEDDGSKTLGVTAKLNWTSADSFNGDVDIKLHLKGSSHLDFLPVGKTTDVKLSSTWKDPSFEGEFLPEPSTVTKDGFTANWKILHFNRAFAQQWKGSDQQLTGGSFGVKLLIPVDQYQKSMRTSKYSILIILLTFVALFLVEITQKIRIHPFQYILIGSALIIYYTLLLSFSEHIGYNMAYGVSSVLTVVLITLYSTSFLQSRKLSVLLALVLAIFYTFIFVIILQQDFSLLLGSLGLFCIVGVLMYFSRNVNWYKKSVE</sequence>
<dbReference type="PANTHER" id="PTHR30092:SF0">
    <property type="entry name" value="INNER MEMBRANE PROTEIN CRED"/>
    <property type="match status" value="1"/>
</dbReference>
<dbReference type="Pfam" id="PF06123">
    <property type="entry name" value="CreD"/>
    <property type="match status" value="1"/>
</dbReference>
<gene>
    <name evidence="2" type="ORF">SAMN04488109_3647</name>
</gene>
<dbReference type="PANTHER" id="PTHR30092">
    <property type="entry name" value="INNER MEMBRANE PROTEIN CRED"/>
    <property type="match status" value="1"/>
</dbReference>
<organism evidence="2 3">
    <name type="scientific">Chryseolinea serpens</name>
    <dbReference type="NCBI Taxonomy" id="947013"/>
    <lineage>
        <taxon>Bacteria</taxon>
        <taxon>Pseudomonadati</taxon>
        <taxon>Bacteroidota</taxon>
        <taxon>Cytophagia</taxon>
        <taxon>Cytophagales</taxon>
        <taxon>Fulvivirgaceae</taxon>
        <taxon>Chryseolinea</taxon>
    </lineage>
</organism>
<evidence type="ECO:0000256" key="1">
    <source>
        <dbReference type="SAM" id="Phobius"/>
    </source>
</evidence>
<evidence type="ECO:0000313" key="3">
    <source>
        <dbReference type="Proteomes" id="UP000184212"/>
    </source>
</evidence>
<keyword evidence="1" id="KW-0812">Transmembrane</keyword>
<feature type="transmembrane region" description="Helical" evidence="1">
    <location>
        <begin position="368"/>
        <end position="386"/>
    </location>
</feature>
<dbReference type="InterPro" id="IPR010364">
    <property type="entry name" value="Uncharacterised_IM_CreD"/>
</dbReference>
<dbReference type="GO" id="GO:0005886">
    <property type="term" value="C:plasma membrane"/>
    <property type="evidence" value="ECO:0007669"/>
    <property type="project" value="TreeGrafter"/>
</dbReference>
<keyword evidence="3" id="KW-1185">Reference proteome</keyword>
<proteinExistence type="predicted"/>
<dbReference type="OrthoDB" id="9791851at2"/>
<protein>
    <submittedName>
        <fullName evidence="2">Inner membrane protein</fullName>
    </submittedName>
</protein>
<name>A0A1M5RYH6_9BACT</name>
<feature type="transmembrane region" description="Helical" evidence="1">
    <location>
        <begin position="24"/>
        <end position="45"/>
    </location>
</feature>
<dbReference type="STRING" id="947013.SAMN04488109_3647"/>
<dbReference type="RefSeq" id="WP_073136671.1">
    <property type="nucleotide sequence ID" value="NZ_FQWQ01000002.1"/>
</dbReference>
<feature type="transmembrane region" description="Helical" evidence="1">
    <location>
        <begin position="448"/>
        <end position="465"/>
    </location>
</feature>
<evidence type="ECO:0000313" key="2">
    <source>
        <dbReference type="EMBL" id="SHH31231.1"/>
    </source>
</evidence>
<keyword evidence="1" id="KW-1133">Transmembrane helix</keyword>
<dbReference type="NCBIfam" id="NF008712">
    <property type="entry name" value="PRK11715.1-1"/>
    <property type="match status" value="1"/>
</dbReference>
<feature type="transmembrane region" description="Helical" evidence="1">
    <location>
        <begin position="424"/>
        <end position="442"/>
    </location>
</feature>
<keyword evidence="1" id="KW-0472">Membrane</keyword>
<accession>A0A1M5RYH6</accession>
<dbReference type="EMBL" id="FQWQ01000002">
    <property type="protein sequence ID" value="SHH31231.1"/>
    <property type="molecule type" value="Genomic_DNA"/>
</dbReference>